<keyword evidence="4" id="KW-0297">G-protein coupled receptor</keyword>
<organism evidence="10 11">
    <name type="scientific">Lymnaea stagnalis</name>
    <name type="common">Great pond snail</name>
    <name type="synonym">Helix stagnalis</name>
    <dbReference type="NCBI Taxonomy" id="6523"/>
    <lineage>
        <taxon>Eukaryota</taxon>
        <taxon>Metazoa</taxon>
        <taxon>Spiralia</taxon>
        <taxon>Lophotrochozoa</taxon>
        <taxon>Mollusca</taxon>
        <taxon>Gastropoda</taxon>
        <taxon>Heterobranchia</taxon>
        <taxon>Euthyneura</taxon>
        <taxon>Panpulmonata</taxon>
        <taxon>Hygrophila</taxon>
        <taxon>Lymnaeoidea</taxon>
        <taxon>Lymnaeidae</taxon>
        <taxon>Lymnaea</taxon>
    </lineage>
</organism>
<feature type="domain" description="G-protein coupled receptors family 1 profile" evidence="9">
    <location>
        <begin position="1"/>
        <end position="159"/>
    </location>
</feature>
<proteinExistence type="predicted"/>
<dbReference type="EMBL" id="CAXITT010000385">
    <property type="protein sequence ID" value="CAL1540506.1"/>
    <property type="molecule type" value="Genomic_DNA"/>
</dbReference>
<keyword evidence="5 8" id="KW-0472">Membrane</keyword>
<keyword evidence="11" id="KW-1185">Reference proteome</keyword>
<keyword evidence="7" id="KW-0807">Transducer</keyword>
<evidence type="ECO:0000259" key="9">
    <source>
        <dbReference type="PROSITE" id="PS50262"/>
    </source>
</evidence>
<evidence type="ECO:0000256" key="6">
    <source>
        <dbReference type="ARBA" id="ARBA00023170"/>
    </source>
</evidence>
<dbReference type="GO" id="GO:0004930">
    <property type="term" value="F:G protein-coupled receptor activity"/>
    <property type="evidence" value="ECO:0007669"/>
    <property type="project" value="UniProtKB-KW"/>
</dbReference>
<dbReference type="InterPro" id="IPR050125">
    <property type="entry name" value="GPCR_opsins"/>
</dbReference>
<comment type="caution">
    <text evidence="10">The sequence shown here is derived from an EMBL/GenBank/DDBJ whole genome shotgun (WGS) entry which is preliminary data.</text>
</comment>
<dbReference type="AlphaFoldDB" id="A0AAV2I1G6"/>
<evidence type="ECO:0000313" key="11">
    <source>
        <dbReference type="Proteomes" id="UP001497497"/>
    </source>
</evidence>
<evidence type="ECO:0000256" key="8">
    <source>
        <dbReference type="SAM" id="Phobius"/>
    </source>
</evidence>
<name>A0AAV2I1G6_LYMST</name>
<evidence type="ECO:0000313" key="10">
    <source>
        <dbReference type="EMBL" id="CAL1540506.1"/>
    </source>
</evidence>
<dbReference type="PROSITE" id="PS50262">
    <property type="entry name" value="G_PROTEIN_RECEP_F1_2"/>
    <property type="match status" value="1"/>
</dbReference>
<feature type="transmembrane region" description="Helical" evidence="8">
    <location>
        <begin position="44"/>
        <end position="67"/>
    </location>
</feature>
<evidence type="ECO:0000256" key="5">
    <source>
        <dbReference type="ARBA" id="ARBA00023136"/>
    </source>
</evidence>
<dbReference type="InterPro" id="IPR000276">
    <property type="entry name" value="GPCR_Rhodpsn"/>
</dbReference>
<keyword evidence="3 8" id="KW-1133">Transmembrane helix</keyword>
<dbReference type="Proteomes" id="UP001497497">
    <property type="component" value="Unassembled WGS sequence"/>
</dbReference>
<dbReference type="PANTHER" id="PTHR24240">
    <property type="entry name" value="OPSIN"/>
    <property type="match status" value="1"/>
</dbReference>
<dbReference type="SUPFAM" id="SSF81321">
    <property type="entry name" value="Family A G protein-coupled receptor-like"/>
    <property type="match status" value="1"/>
</dbReference>
<accession>A0AAV2I1G6</accession>
<gene>
    <name evidence="10" type="ORF">GSLYS_00014155001</name>
</gene>
<feature type="non-terminal residue" evidence="10">
    <location>
        <position position="1"/>
    </location>
</feature>
<comment type="subcellular location">
    <subcellularLocation>
        <location evidence="1">Membrane</location>
        <topology evidence="1">Multi-pass membrane protein</topology>
    </subcellularLocation>
</comment>
<evidence type="ECO:0000256" key="3">
    <source>
        <dbReference type="ARBA" id="ARBA00022989"/>
    </source>
</evidence>
<keyword evidence="2 8" id="KW-0812">Transmembrane</keyword>
<evidence type="ECO:0000256" key="2">
    <source>
        <dbReference type="ARBA" id="ARBA00022692"/>
    </source>
</evidence>
<dbReference type="GO" id="GO:0016020">
    <property type="term" value="C:membrane"/>
    <property type="evidence" value="ECO:0007669"/>
    <property type="project" value="UniProtKB-SubCell"/>
</dbReference>
<feature type="transmembrane region" description="Helical" evidence="8">
    <location>
        <begin position="104"/>
        <end position="130"/>
    </location>
</feature>
<dbReference type="PRINTS" id="PR00237">
    <property type="entry name" value="GPCRRHODOPSN"/>
</dbReference>
<dbReference type="Pfam" id="PF00001">
    <property type="entry name" value="7tm_1"/>
    <property type="match status" value="1"/>
</dbReference>
<keyword evidence="6" id="KW-0675">Receptor</keyword>
<feature type="non-terminal residue" evidence="10">
    <location>
        <position position="174"/>
    </location>
</feature>
<evidence type="ECO:0000256" key="1">
    <source>
        <dbReference type="ARBA" id="ARBA00004141"/>
    </source>
</evidence>
<evidence type="ECO:0000256" key="7">
    <source>
        <dbReference type="ARBA" id="ARBA00023224"/>
    </source>
</evidence>
<dbReference type="InterPro" id="IPR017452">
    <property type="entry name" value="GPCR_Rhodpsn_7TM"/>
</dbReference>
<evidence type="ECO:0000256" key="4">
    <source>
        <dbReference type="ARBA" id="ARBA00023040"/>
    </source>
</evidence>
<protein>
    <recommendedName>
        <fullName evidence="9">G-protein coupled receptors family 1 profile domain-containing protein</fullName>
    </recommendedName>
</protein>
<sequence length="174" mass="19873">IIVFIWLLSITWSILPLTGLGSYRLEGMGTSCTFNYVDRSSPQIWYFLSLVVFNFFIPLLLIIFSYWRIFSSVKKIKRELKLLQSDSSAILRQRLETQAEIKTALTAVVIICIFCTAWLPYVVVAFVGLFGPENYITPLVSMFPNILAKVSTVSNPILYSVGHPVVRKKMRKLL</sequence>
<dbReference type="Gene3D" id="1.20.1070.10">
    <property type="entry name" value="Rhodopsin 7-helix transmembrane proteins"/>
    <property type="match status" value="1"/>
</dbReference>
<feature type="transmembrane region" description="Helical" evidence="8">
    <location>
        <begin position="142"/>
        <end position="162"/>
    </location>
</feature>
<reference evidence="10 11" key="1">
    <citation type="submission" date="2024-04" db="EMBL/GenBank/DDBJ databases">
        <authorList>
            <consortium name="Genoscope - CEA"/>
            <person name="William W."/>
        </authorList>
    </citation>
    <scope>NUCLEOTIDE SEQUENCE [LARGE SCALE GENOMIC DNA]</scope>
</reference>